<evidence type="ECO:0000256" key="1">
    <source>
        <dbReference type="SAM" id="Phobius"/>
    </source>
</evidence>
<dbReference type="InterPro" id="IPR018704">
    <property type="entry name" value="SecYEG/CpoB_TPR"/>
</dbReference>
<accession>A0AAU7XF03</accession>
<organism evidence="3">
    <name type="scientific">Methyloraptor flagellatus</name>
    <dbReference type="NCBI Taxonomy" id="3162530"/>
    <lineage>
        <taxon>Bacteria</taxon>
        <taxon>Pseudomonadati</taxon>
        <taxon>Pseudomonadota</taxon>
        <taxon>Alphaproteobacteria</taxon>
        <taxon>Hyphomicrobiales</taxon>
        <taxon>Ancalomicrobiaceae</taxon>
        <taxon>Methyloraptor</taxon>
    </lineage>
</organism>
<keyword evidence="1" id="KW-0472">Membrane</keyword>
<dbReference type="KEGG" id="mflg:ABS361_10890"/>
<evidence type="ECO:0000259" key="2">
    <source>
        <dbReference type="Pfam" id="PF09976"/>
    </source>
</evidence>
<proteinExistence type="predicted"/>
<gene>
    <name evidence="3" type="ORF">ABS361_10890</name>
</gene>
<dbReference type="AlphaFoldDB" id="A0AAU7XF03"/>
<sequence>MADIFNEIDEDLRRDQLRRLWDRYSGLLLAVAVLIVLGVAGWRAWEYWQDTRAQAQGDQYVAALKQIETGDLAGAETNLEAFAKTADGGYPALALIRAASARQQTGDAEGALKAFDAVAAKAGTPPLLADFARVRAGYIALDIEDRAKVEARVAGLDTATGAWRHSAREILAFAAWKAGDYAGASKRLDEIDADPQTPRVLAEHAKMLTGLITAATEKKAAGAAGSAPAASTGKAP</sequence>
<dbReference type="Pfam" id="PF09976">
    <property type="entry name" value="TPR_21"/>
    <property type="match status" value="1"/>
</dbReference>
<keyword evidence="1" id="KW-0812">Transmembrane</keyword>
<dbReference type="EMBL" id="CP158568">
    <property type="protein sequence ID" value="XBY46668.1"/>
    <property type="molecule type" value="Genomic_DNA"/>
</dbReference>
<keyword evidence="1" id="KW-1133">Transmembrane helix</keyword>
<name>A0AAU7XF03_9HYPH</name>
<evidence type="ECO:0000313" key="3">
    <source>
        <dbReference type="EMBL" id="XBY46668.1"/>
    </source>
</evidence>
<reference evidence="3" key="1">
    <citation type="submission" date="2024-06" db="EMBL/GenBank/DDBJ databases">
        <title>Methylostella associata gen. nov., sp. nov., a novel Ancalomicrobiaceae-affiliated facultatively methylotrophic bacteria that feed on methanotrophs of the genus Methylococcus.</title>
        <authorList>
            <person name="Saltykova V."/>
            <person name="Danilova O.V."/>
            <person name="Oshkin I.Y."/>
            <person name="Belova S.E."/>
            <person name="Pimenov N.V."/>
            <person name="Dedysh S.N."/>
        </authorList>
    </citation>
    <scope>NUCLEOTIDE SEQUENCE</scope>
    <source>
        <strain evidence="3">S20</strain>
    </source>
</reference>
<protein>
    <submittedName>
        <fullName evidence="3">Tetratricopeptide repeat protein</fullName>
    </submittedName>
</protein>
<dbReference type="RefSeq" id="WP_407051760.1">
    <property type="nucleotide sequence ID" value="NZ_CP158568.1"/>
</dbReference>
<feature type="transmembrane region" description="Helical" evidence="1">
    <location>
        <begin position="24"/>
        <end position="45"/>
    </location>
</feature>
<feature type="domain" description="Ancillary SecYEG translocon subunit/Cell division coordinator CpoB TPR" evidence="2">
    <location>
        <begin position="19"/>
        <end position="139"/>
    </location>
</feature>